<evidence type="ECO:0000313" key="1">
    <source>
        <dbReference type="EMBL" id="CAB4166014.1"/>
    </source>
</evidence>
<sequence length="54" mass="6195">MKYKLSYGSVNGADYERLEFESHAGLEEYFLENLWGKKGIRSKVIGLVLLVSKK</sequence>
<accession>A0A6J5PEH4</accession>
<organism evidence="1">
    <name type="scientific">uncultured Caudovirales phage</name>
    <dbReference type="NCBI Taxonomy" id="2100421"/>
    <lineage>
        <taxon>Viruses</taxon>
        <taxon>Duplodnaviria</taxon>
        <taxon>Heunggongvirae</taxon>
        <taxon>Uroviricota</taxon>
        <taxon>Caudoviricetes</taxon>
        <taxon>Peduoviridae</taxon>
        <taxon>Maltschvirus</taxon>
        <taxon>Maltschvirus maltsch</taxon>
    </lineage>
</organism>
<reference evidence="1" key="1">
    <citation type="submission" date="2020-04" db="EMBL/GenBank/DDBJ databases">
        <authorList>
            <person name="Chiriac C."/>
            <person name="Salcher M."/>
            <person name="Ghai R."/>
            <person name="Kavagutti S V."/>
        </authorList>
    </citation>
    <scope>NUCLEOTIDE SEQUENCE</scope>
</reference>
<dbReference type="EMBL" id="LR796789">
    <property type="protein sequence ID" value="CAB4166014.1"/>
    <property type="molecule type" value="Genomic_DNA"/>
</dbReference>
<proteinExistence type="predicted"/>
<gene>
    <name evidence="1" type="ORF">UFOVP847_5</name>
</gene>
<name>A0A6J5PEH4_9CAUD</name>
<protein>
    <submittedName>
        <fullName evidence="1">Uncharacterized protein</fullName>
    </submittedName>
</protein>